<dbReference type="InterPro" id="IPR000524">
    <property type="entry name" value="Tscrpt_reg_HTH_GntR"/>
</dbReference>
<dbReference type="Gene3D" id="1.10.10.10">
    <property type="entry name" value="Winged helix-like DNA-binding domain superfamily/Winged helix DNA-binding domain"/>
    <property type="match status" value="1"/>
</dbReference>
<dbReference type="RefSeq" id="WP_271889545.1">
    <property type="nucleotide sequence ID" value="NZ_JAQBIE010000016.1"/>
</dbReference>
<dbReference type="PANTHER" id="PTHR43537">
    <property type="entry name" value="TRANSCRIPTIONAL REGULATOR, GNTR FAMILY"/>
    <property type="match status" value="1"/>
</dbReference>
<evidence type="ECO:0000313" key="6">
    <source>
        <dbReference type="Proteomes" id="UP001165641"/>
    </source>
</evidence>
<protein>
    <submittedName>
        <fullName evidence="5">GntR family transcriptional regulator</fullName>
    </submittedName>
</protein>
<evidence type="ECO:0000256" key="2">
    <source>
        <dbReference type="ARBA" id="ARBA00023125"/>
    </source>
</evidence>
<dbReference type="SUPFAM" id="SSF48008">
    <property type="entry name" value="GntR ligand-binding domain-like"/>
    <property type="match status" value="1"/>
</dbReference>
<name>A0ABT4ZGC9_9RHOB</name>
<dbReference type="PROSITE" id="PS50949">
    <property type="entry name" value="HTH_GNTR"/>
    <property type="match status" value="1"/>
</dbReference>
<dbReference type="EMBL" id="JAQBIE010000016">
    <property type="protein sequence ID" value="MDB6178423.1"/>
    <property type="molecule type" value="Genomic_DNA"/>
</dbReference>
<feature type="domain" description="HTH gntR-type" evidence="4">
    <location>
        <begin position="17"/>
        <end position="84"/>
    </location>
</feature>
<gene>
    <name evidence="5" type="ORF">PAF17_13040</name>
</gene>
<dbReference type="PRINTS" id="PR00035">
    <property type="entry name" value="HTHGNTR"/>
</dbReference>
<reference evidence="5" key="1">
    <citation type="submission" date="2022-12" db="EMBL/GenBank/DDBJ databases">
        <title>Paracoccus onchidii sp. nov., isolated from a marine invertebrate from the South China Sea.</title>
        <authorList>
            <person name="Xu S."/>
            <person name="Liu Z."/>
            <person name="Xu Y."/>
        </authorList>
    </citation>
    <scope>NUCLEOTIDE SEQUENCE</scope>
    <source>
        <strain evidence="5">Z330</strain>
    </source>
</reference>
<dbReference type="CDD" id="cd07377">
    <property type="entry name" value="WHTH_GntR"/>
    <property type="match status" value="1"/>
</dbReference>
<dbReference type="Proteomes" id="UP001165641">
    <property type="component" value="Unassembled WGS sequence"/>
</dbReference>
<keyword evidence="6" id="KW-1185">Reference proteome</keyword>
<sequence>MSLKDLLDDDISAERPMSLAEQSADKLRQLILLEKLPPGLALNERDLSDLLGISRTPVRDAIRLLETEGLVDYSETRRPRVANPSLETLSHWLSVQGALEGLAGELACQHASDAELARIVQLQDEMVGCVDSDDAMKRFELDMSFHSSIVAAAHNPPLSETHRQYNTRLWRARFISSQLQTNRERQTRKHKAIVDALLARDAKVASQALIAHLKNAIVNIEVAMSQRAREAI</sequence>
<dbReference type="Gene3D" id="1.20.120.530">
    <property type="entry name" value="GntR ligand-binding domain-like"/>
    <property type="match status" value="1"/>
</dbReference>
<comment type="caution">
    <text evidence="5">The sequence shown here is derived from an EMBL/GenBank/DDBJ whole genome shotgun (WGS) entry which is preliminary data.</text>
</comment>
<accession>A0ABT4ZGC9</accession>
<keyword evidence="2" id="KW-0238">DNA-binding</keyword>
<dbReference type="SMART" id="SM00345">
    <property type="entry name" value="HTH_GNTR"/>
    <property type="match status" value="1"/>
</dbReference>
<dbReference type="InterPro" id="IPR011711">
    <property type="entry name" value="GntR_C"/>
</dbReference>
<dbReference type="SMART" id="SM00895">
    <property type="entry name" value="FCD"/>
    <property type="match status" value="1"/>
</dbReference>
<dbReference type="PANTHER" id="PTHR43537:SF50">
    <property type="entry name" value="TRANSCRIPTIONAL REGULATORY PROTEIN"/>
    <property type="match status" value="1"/>
</dbReference>
<dbReference type="InterPro" id="IPR036390">
    <property type="entry name" value="WH_DNA-bd_sf"/>
</dbReference>
<keyword evidence="3" id="KW-0804">Transcription</keyword>
<dbReference type="InterPro" id="IPR036388">
    <property type="entry name" value="WH-like_DNA-bd_sf"/>
</dbReference>
<evidence type="ECO:0000256" key="3">
    <source>
        <dbReference type="ARBA" id="ARBA00023163"/>
    </source>
</evidence>
<keyword evidence="1" id="KW-0805">Transcription regulation</keyword>
<dbReference type="SUPFAM" id="SSF46785">
    <property type="entry name" value="Winged helix' DNA-binding domain"/>
    <property type="match status" value="1"/>
</dbReference>
<dbReference type="Pfam" id="PF07729">
    <property type="entry name" value="FCD"/>
    <property type="match status" value="1"/>
</dbReference>
<proteinExistence type="predicted"/>
<evidence type="ECO:0000256" key="1">
    <source>
        <dbReference type="ARBA" id="ARBA00023015"/>
    </source>
</evidence>
<dbReference type="Pfam" id="PF00392">
    <property type="entry name" value="GntR"/>
    <property type="match status" value="1"/>
</dbReference>
<evidence type="ECO:0000313" key="5">
    <source>
        <dbReference type="EMBL" id="MDB6178423.1"/>
    </source>
</evidence>
<evidence type="ECO:0000259" key="4">
    <source>
        <dbReference type="PROSITE" id="PS50949"/>
    </source>
</evidence>
<dbReference type="InterPro" id="IPR008920">
    <property type="entry name" value="TF_FadR/GntR_C"/>
</dbReference>
<organism evidence="5 6">
    <name type="scientific">Paracoccus onchidii</name>
    <dbReference type="NCBI Taxonomy" id="3017813"/>
    <lineage>
        <taxon>Bacteria</taxon>
        <taxon>Pseudomonadati</taxon>
        <taxon>Pseudomonadota</taxon>
        <taxon>Alphaproteobacteria</taxon>
        <taxon>Rhodobacterales</taxon>
        <taxon>Paracoccaceae</taxon>
        <taxon>Paracoccus</taxon>
    </lineage>
</organism>